<proteinExistence type="predicted"/>
<dbReference type="EMBL" id="JBGBZA010000002">
    <property type="protein sequence ID" value="MEY9317629.1"/>
    <property type="molecule type" value="Genomic_DNA"/>
</dbReference>
<dbReference type="RefSeq" id="WP_259265719.1">
    <property type="nucleotide sequence ID" value="NZ_CP126026.1"/>
</dbReference>
<dbReference type="InterPro" id="IPR001387">
    <property type="entry name" value="Cro/C1-type_HTH"/>
</dbReference>
<protein>
    <submittedName>
        <fullName evidence="2">Transcriptional regulator with XRE-family HTH domain</fullName>
    </submittedName>
</protein>
<dbReference type="PROSITE" id="PS50943">
    <property type="entry name" value="HTH_CROC1"/>
    <property type="match status" value="1"/>
</dbReference>
<sequence>MQFVFVCIGKQTMPTGRRAASEKFLSGTEIRAWRLSRNLTHAKLGEWLGLTPQAISKYELRGATKAIALALAALDRGLKPWRATKEDLKAIETNVRMKALKKGASANGEKAN</sequence>
<evidence type="ECO:0000313" key="3">
    <source>
        <dbReference type="Proteomes" id="UP001565471"/>
    </source>
</evidence>
<feature type="domain" description="HTH cro/C1-type" evidence="1">
    <location>
        <begin position="30"/>
        <end position="59"/>
    </location>
</feature>
<organism evidence="2 3">
    <name type="scientific">Bradyrhizobium elkanii</name>
    <dbReference type="NCBI Taxonomy" id="29448"/>
    <lineage>
        <taxon>Bacteria</taxon>
        <taxon>Pseudomonadati</taxon>
        <taxon>Pseudomonadota</taxon>
        <taxon>Alphaproteobacteria</taxon>
        <taxon>Hyphomicrobiales</taxon>
        <taxon>Nitrobacteraceae</taxon>
        <taxon>Bradyrhizobium</taxon>
    </lineage>
</organism>
<keyword evidence="3" id="KW-1185">Reference proteome</keyword>
<dbReference type="InterPro" id="IPR010982">
    <property type="entry name" value="Lambda_DNA-bd_dom_sf"/>
</dbReference>
<evidence type="ECO:0000259" key="1">
    <source>
        <dbReference type="PROSITE" id="PS50943"/>
    </source>
</evidence>
<gene>
    <name evidence="2" type="ORF">ABIF29_004428</name>
</gene>
<dbReference type="Gene3D" id="1.10.260.40">
    <property type="entry name" value="lambda repressor-like DNA-binding domains"/>
    <property type="match status" value="1"/>
</dbReference>
<dbReference type="CDD" id="cd00093">
    <property type="entry name" value="HTH_XRE"/>
    <property type="match status" value="1"/>
</dbReference>
<comment type="caution">
    <text evidence="2">The sequence shown here is derived from an EMBL/GenBank/DDBJ whole genome shotgun (WGS) entry which is preliminary data.</text>
</comment>
<evidence type="ECO:0000313" key="2">
    <source>
        <dbReference type="EMBL" id="MEY9317629.1"/>
    </source>
</evidence>
<accession>A0ABV4F3F7</accession>
<name>A0ABV4F3F7_BRAEL</name>
<dbReference type="Proteomes" id="UP001565471">
    <property type="component" value="Unassembled WGS sequence"/>
</dbReference>
<reference evidence="2 3" key="1">
    <citation type="submission" date="2024-07" db="EMBL/GenBank/DDBJ databases">
        <title>Genomic Encyclopedia of Type Strains, Phase V (KMG-V): Genome sequencing to study the core and pangenomes of soil and plant-associated prokaryotes.</title>
        <authorList>
            <person name="Whitman W."/>
        </authorList>
    </citation>
    <scope>NUCLEOTIDE SEQUENCE [LARGE SCALE GENOMIC DNA]</scope>
    <source>
        <strain evidence="2 3">USDA 415</strain>
    </source>
</reference>
<dbReference type="SUPFAM" id="SSF47413">
    <property type="entry name" value="lambda repressor-like DNA-binding domains"/>
    <property type="match status" value="1"/>
</dbReference>